<dbReference type="Gene3D" id="2.30.40.10">
    <property type="entry name" value="Urease, subunit C, domain 1"/>
    <property type="match status" value="1"/>
</dbReference>
<dbReference type="SUPFAM" id="SSF51556">
    <property type="entry name" value="Metallo-dependent hydrolases"/>
    <property type="match status" value="1"/>
</dbReference>
<dbReference type="Gene3D" id="3.20.20.140">
    <property type="entry name" value="Metal-dependent hydrolases"/>
    <property type="match status" value="1"/>
</dbReference>
<protein>
    <recommendedName>
        <fullName evidence="1">Amidohydrolase 3 domain-containing protein</fullName>
    </recommendedName>
</protein>
<dbReference type="RefSeq" id="WP_185067398.1">
    <property type="nucleotide sequence ID" value="NZ_JACHMB010000001.1"/>
</dbReference>
<dbReference type="EMBL" id="JACHMB010000001">
    <property type="protein sequence ID" value="MBB5773401.1"/>
    <property type="molecule type" value="Genomic_DNA"/>
</dbReference>
<dbReference type="NCBIfam" id="NF006560">
    <property type="entry name" value="PRK09061.1"/>
    <property type="match status" value="1"/>
</dbReference>
<dbReference type="SUPFAM" id="SSF51338">
    <property type="entry name" value="Composite domain of metallo-dependent hydrolases"/>
    <property type="match status" value="1"/>
</dbReference>
<dbReference type="Proteomes" id="UP000579153">
    <property type="component" value="Unassembled WGS sequence"/>
</dbReference>
<sequence length="489" mass="50923">MDTHDLVLSGARVLDPETGLDAVAHVGVTGGTLSAVSTRPMSGREHLDVSGLAIAPGWIDLHSHSHTVAGHRLQALDGVTTVLDLEAGISPVAEAYAEAAAEGRPLNYGFSASWGMARMAAVGGLPHGGGLAAALGALGSPAWQAQASRAQLQALLGLIEADLADGALGIGLLIGYAPRVDPQEYVAVAGLAASAGTPTYTHARDLVEQTPDLPIDGAEEVVMAAVETGAHMHYCHVNSTSLRQLDRVLTLVERVRAEGARVTTEAYPYGAGMTGIGAAFLAPEALPASGIGPESIVYVPTGERVADAETLRRLRAADPGGLAVIHFFDEDDPADLAFVDRALLSPGTVVGSDAMPLTWVGGPPEPLAWPLPPSAVTHPRTAGTFSRVLRRHVRETGRLTLLEAVARCSLLPARVLEDAVPAMRRKGRIQPGCDADLIVFDPETVGDRATYARSTTPSAGYAHVLVGGRFVVRSGELLLDALPGRPIRR</sequence>
<dbReference type="Pfam" id="PF07969">
    <property type="entry name" value="Amidohydro_3"/>
    <property type="match status" value="1"/>
</dbReference>
<dbReference type="InterPro" id="IPR032466">
    <property type="entry name" value="Metal_Hydrolase"/>
</dbReference>
<dbReference type="AlphaFoldDB" id="A0A7W9FXL4"/>
<feature type="domain" description="Amidohydrolase 3" evidence="1">
    <location>
        <begin position="48"/>
        <end position="472"/>
    </location>
</feature>
<reference evidence="2 3" key="1">
    <citation type="submission" date="2020-08" db="EMBL/GenBank/DDBJ databases">
        <title>Sequencing the genomes of 1000 actinobacteria strains.</title>
        <authorList>
            <person name="Klenk H.-P."/>
        </authorList>
    </citation>
    <scope>NUCLEOTIDE SEQUENCE [LARGE SCALE GENOMIC DNA]</scope>
    <source>
        <strain evidence="2 3">DSM 45507</strain>
    </source>
</reference>
<evidence type="ECO:0000313" key="2">
    <source>
        <dbReference type="EMBL" id="MBB5773401.1"/>
    </source>
</evidence>
<dbReference type="PANTHER" id="PTHR11647:SF1">
    <property type="entry name" value="COLLAPSIN RESPONSE MEDIATOR PROTEIN"/>
    <property type="match status" value="1"/>
</dbReference>
<organism evidence="2 3">
    <name type="scientific">Nonomuraea jabiensis</name>
    <dbReference type="NCBI Taxonomy" id="882448"/>
    <lineage>
        <taxon>Bacteria</taxon>
        <taxon>Bacillati</taxon>
        <taxon>Actinomycetota</taxon>
        <taxon>Actinomycetes</taxon>
        <taxon>Streptosporangiales</taxon>
        <taxon>Streptosporangiaceae</taxon>
        <taxon>Nonomuraea</taxon>
    </lineage>
</organism>
<dbReference type="PANTHER" id="PTHR11647">
    <property type="entry name" value="HYDRANTOINASE/DIHYDROPYRIMIDINASE FAMILY MEMBER"/>
    <property type="match status" value="1"/>
</dbReference>
<proteinExistence type="predicted"/>
<evidence type="ECO:0000313" key="3">
    <source>
        <dbReference type="Proteomes" id="UP000579153"/>
    </source>
</evidence>
<dbReference type="GO" id="GO:0016810">
    <property type="term" value="F:hydrolase activity, acting on carbon-nitrogen (but not peptide) bonds"/>
    <property type="evidence" value="ECO:0007669"/>
    <property type="project" value="InterPro"/>
</dbReference>
<gene>
    <name evidence="2" type="ORF">HD596_000157</name>
</gene>
<dbReference type="InterPro" id="IPR013108">
    <property type="entry name" value="Amidohydro_3"/>
</dbReference>
<keyword evidence="3" id="KW-1185">Reference proteome</keyword>
<dbReference type="InterPro" id="IPR011059">
    <property type="entry name" value="Metal-dep_hydrolase_composite"/>
</dbReference>
<comment type="caution">
    <text evidence="2">The sequence shown here is derived from an EMBL/GenBank/DDBJ whole genome shotgun (WGS) entry which is preliminary data.</text>
</comment>
<dbReference type="InterPro" id="IPR050378">
    <property type="entry name" value="Metallo-dep_Hydrolases_sf"/>
</dbReference>
<name>A0A7W9FXL4_9ACTN</name>
<evidence type="ECO:0000259" key="1">
    <source>
        <dbReference type="Pfam" id="PF07969"/>
    </source>
</evidence>
<accession>A0A7W9FXL4</accession>